<evidence type="ECO:0000256" key="1">
    <source>
        <dbReference type="SAM" id="MobiDB-lite"/>
    </source>
</evidence>
<keyword evidence="3" id="KW-1185">Reference proteome</keyword>
<sequence length="515" mass="55952">MAAVTLESSLIATAVVYSASIGKQRELVGSLVASAISTGADLGRRRSFYTKKIATITVGGSTNPDASSVLIPSNAPDPIPDLYGYVAPKEISWTSDGNVITDISAGYPRVTLQASGLGDGTPYTDYSLIYQNVVGEDEINGIWIGNRTDEIGPQELPSSSWFNWGPEFAGTGIPNFTIGFEHQSATLLSTANLSVQMAIQASAQVSVTTAADLQVRNPTMSVALSVETSIVGTIGKYPAFNATLIVSAISAAKMSTRLALASKNQIDLVVKACLDAGRDGLGVCDVIRDILILWGYSNVKSTPGYVRRRALHDLNAALQTVWNQARDRNYWTNSTLEFTLAAGAQSYDLSDEIQNVIGPARIKDSRRQLSPIGTVEELEQFQDLFLSGNTASKPIAYHIHRTNQAGKDPVKCTFLVTPPPGEDTAFLLDVVNEAPRYNWNDFDTCRRIPIPHRYIESLLLPIVRHQATSYYLFTNEERKASIEAEYQQAIQLLDSADPLPGKAGDNINRRTEQKT</sequence>
<accession>A0A934S5W0</accession>
<dbReference type="InterPro" id="IPR056209">
    <property type="entry name" value="SU10_adaptor"/>
</dbReference>
<feature type="region of interest" description="Disordered" evidence="1">
    <location>
        <begin position="495"/>
        <end position="515"/>
    </location>
</feature>
<name>A0A934S5W0_9BACT</name>
<dbReference type="AlphaFoldDB" id="A0A934S5W0"/>
<dbReference type="Proteomes" id="UP000603141">
    <property type="component" value="Unassembled WGS sequence"/>
</dbReference>
<organism evidence="2 3">
    <name type="scientific">Luteolibacter pohnpeiensis</name>
    <dbReference type="NCBI Taxonomy" id="454153"/>
    <lineage>
        <taxon>Bacteria</taxon>
        <taxon>Pseudomonadati</taxon>
        <taxon>Verrucomicrobiota</taxon>
        <taxon>Verrucomicrobiia</taxon>
        <taxon>Verrucomicrobiales</taxon>
        <taxon>Verrucomicrobiaceae</taxon>
        <taxon>Luteolibacter</taxon>
    </lineage>
</organism>
<dbReference type="RefSeq" id="WP_200272032.1">
    <property type="nucleotide sequence ID" value="NZ_JAENIJ010000025.1"/>
</dbReference>
<dbReference type="EMBL" id="JAENIJ010000025">
    <property type="protein sequence ID" value="MBK1883660.1"/>
    <property type="molecule type" value="Genomic_DNA"/>
</dbReference>
<evidence type="ECO:0000313" key="3">
    <source>
        <dbReference type="Proteomes" id="UP000603141"/>
    </source>
</evidence>
<gene>
    <name evidence="2" type="ORF">JIN85_14660</name>
</gene>
<proteinExistence type="predicted"/>
<comment type="caution">
    <text evidence="2">The sequence shown here is derived from an EMBL/GenBank/DDBJ whole genome shotgun (WGS) entry which is preliminary data.</text>
</comment>
<protein>
    <submittedName>
        <fullName evidence="2">Uncharacterized protein</fullName>
    </submittedName>
</protein>
<evidence type="ECO:0000313" key="2">
    <source>
        <dbReference type="EMBL" id="MBK1883660.1"/>
    </source>
</evidence>
<reference evidence="2" key="1">
    <citation type="submission" date="2021-01" db="EMBL/GenBank/DDBJ databases">
        <title>Modified the classification status of verrucomicrobia.</title>
        <authorList>
            <person name="Feng X."/>
        </authorList>
    </citation>
    <scope>NUCLEOTIDE SEQUENCE</scope>
    <source>
        <strain evidence="2">KCTC 22041</strain>
    </source>
</reference>
<dbReference type="Pfam" id="PF24175">
    <property type="entry name" value="SU10_adaptor"/>
    <property type="match status" value="1"/>
</dbReference>